<feature type="transmembrane region" description="Helical" evidence="6">
    <location>
        <begin position="104"/>
        <end position="128"/>
    </location>
</feature>
<evidence type="ECO:0000256" key="2">
    <source>
        <dbReference type="ARBA" id="ARBA00007783"/>
    </source>
</evidence>
<dbReference type="Proteomes" id="UP000662703">
    <property type="component" value="Unassembled WGS sequence"/>
</dbReference>
<dbReference type="InterPro" id="IPR000412">
    <property type="entry name" value="ABC_2_transport"/>
</dbReference>
<keyword evidence="3 6" id="KW-0812">Transmembrane</keyword>
<dbReference type="PROSITE" id="PS51012">
    <property type="entry name" value="ABC_TM2"/>
    <property type="match status" value="1"/>
</dbReference>
<evidence type="ECO:0000256" key="1">
    <source>
        <dbReference type="ARBA" id="ARBA00004141"/>
    </source>
</evidence>
<feature type="transmembrane region" description="Helical" evidence="6">
    <location>
        <begin position="172"/>
        <end position="192"/>
    </location>
</feature>
<dbReference type="Pfam" id="PF01061">
    <property type="entry name" value="ABC2_membrane"/>
    <property type="match status" value="1"/>
</dbReference>
<feature type="transmembrane region" description="Helical" evidence="6">
    <location>
        <begin position="59"/>
        <end position="77"/>
    </location>
</feature>
<comment type="subcellular location">
    <subcellularLocation>
        <location evidence="6">Cell inner membrane</location>
        <topology evidence="6">Multi-pass membrane protein</topology>
    </subcellularLocation>
    <subcellularLocation>
        <location evidence="1">Membrane</location>
        <topology evidence="1">Multi-pass membrane protein</topology>
    </subcellularLocation>
</comment>
<dbReference type="NCBIfam" id="NF011648">
    <property type="entry name" value="PRK15066.1"/>
    <property type="match status" value="1"/>
</dbReference>
<evidence type="ECO:0000313" key="8">
    <source>
        <dbReference type="EMBL" id="MBF5058238.1"/>
    </source>
</evidence>
<gene>
    <name evidence="8" type="ORF">Y5W_03532</name>
</gene>
<evidence type="ECO:0000256" key="6">
    <source>
        <dbReference type="RuleBase" id="RU361157"/>
    </source>
</evidence>
<dbReference type="PANTHER" id="PTHR43332">
    <property type="entry name" value="INNER MEMBRANE TRANSPORT PERMEASE YADH-RELATED"/>
    <property type="match status" value="1"/>
</dbReference>
<organism evidence="8 9">
    <name type="scientific">Alloalcanivorax profundimaris</name>
    <dbReference type="NCBI Taxonomy" id="2735259"/>
    <lineage>
        <taxon>Bacteria</taxon>
        <taxon>Pseudomonadati</taxon>
        <taxon>Pseudomonadota</taxon>
        <taxon>Gammaproteobacteria</taxon>
        <taxon>Oceanospirillales</taxon>
        <taxon>Alcanivoracaceae</taxon>
        <taxon>Alloalcanivorax</taxon>
    </lineage>
</organism>
<evidence type="ECO:0000256" key="5">
    <source>
        <dbReference type="ARBA" id="ARBA00023136"/>
    </source>
</evidence>
<evidence type="ECO:0000256" key="4">
    <source>
        <dbReference type="ARBA" id="ARBA00022989"/>
    </source>
</evidence>
<feature type="transmembrane region" description="Helical" evidence="6">
    <location>
        <begin position="140"/>
        <end position="160"/>
    </location>
</feature>
<keyword evidence="5 6" id="KW-0472">Membrane</keyword>
<proteinExistence type="inferred from homology"/>
<comment type="similarity">
    <text evidence="2 6">Belongs to the ABC-2 integral membrane protein family.</text>
</comment>
<dbReference type="InterPro" id="IPR052522">
    <property type="entry name" value="ABC-2_transport_permease"/>
</dbReference>
<keyword evidence="6" id="KW-1003">Cell membrane</keyword>
<dbReference type="EMBL" id="ARXX01000083">
    <property type="protein sequence ID" value="MBF5058238.1"/>
    <property type="molecule type" value="Genomic_DNA"/>
</dbReference>
<name>A0ABS0AVT5_9GAMM</name>
<reference evidence="8 9" key="1">
    <citation type="submission" date="2012-09" db="EMBL/GenBank/DDBJ databases">
        <title>Genome Sequence of alkane-degrading Bacterium Alcanivorax sp. 521-1.</title>
        <authorList>
            <person name="Lai Q."/>
            <person name="Shao Z."/>
        </authorList>
    </citation>
    <scope>NUCLEOTIDE SEQUENCE [LARGE SCALE GENOMIC DNA]</scope>
    <source>
        <strain evidence="8 9">521-1</strain>
    </source>
</reference>
<accession>A0ABS0AVT5</accession>
<dbReference type="PRINTS" id="PR00164">
    <property type="entry name" value="ABC2TRNSPORT"/>
</dbReference>
<keyword evidence="4 6" id="KW-1133">Transmembrane helix</keyword>
<dbReference type="PANTHER" id="PTHR43332:SF2">
    <property type="entry name" value="INNER MEMBRANE TRANSPORT PERMEASE YADH"/>
    <property type="match status" value="1"/>
</dbReference>
<evidence type="ECO:0000313" key="9">
    <source>
        <dbReference type="Proteomes" id="UP000662703"/>
    </source>
</evidence>
<dbReference type="RefSeq" id="WP_161383180.1">
    <property type="nucleotide sequence ID" value="NZ_ARXX01000083.1"/>
</dbReference>
<sequence>MSAYQQWVAFCTIVVKEIRRFTRIWPQTLLPPAITMTLYFVIFGNLVGRRIGDMGGFDYMQYIVPGLIMMSVIQNSYGNVVSSFFSTKFQHSIEEMLVSPMPNYVILTGFVVGGMARGMAVGLIVSLLSLFFTDLTMQHAWITVSVVVMTSALFSLGGFLNATFARNFDDISIIPNFVLTPLTYLGGVFYSLDLLPDFWRAVTLINPIVYMVNAFRYGVLGVSDVNVYAALGAILVFVVVFYTLALWLLNRGTGIRG</sequence>
<evidence type="ECO:0000259" key="7">
    <source>
        <dbReference type="PROSITE" id="PS51012"/>
    </source>
</evidence>
<dbReference type="PIRSF" id="PIRSF006648">
    <property type="entry name" value="DrrB"/>
    <property type="match status" value="1"/>
</dbReference>
<feature type="transmembrane region" description="Helical" evidence="6">
    <location>
        <begin position="29"/>
        <end position="47"/>
    </location>
</feature>
<feature type="domain" description="ABC transmembrane type-2" evidence="7">
    <location>
        <begin position="23"/>
        <end position="252"/>
    </location>
</feature>
<dbReference type="InterPro" id="IPR013525">
    <property type="entry name" value="ABC2_TM"/>
</dbReference>
<evidence type="ECO:0000256" key="3">
    <source>
        <dbReference type="ARBA" id="ARBA00022692"/>
    </source>
</evidence>
<dbReference type="InterPro" id="IPR047817">
    <property type="entry name" value="ABC2_TM_bact-type"/>
</dbReference>
<keyword evidence="9" id="KW-1185">Reference proteome</keyword>
<feature type="transmembrane region" description="Helical" evidence="6">
    <location>
        <begin position="225"/>
        <end position="249"/>
    </location>
</feature>
<comment type="caution">
    <text evidence="8">The sequence shown here is derived from an EMBL/GenBank/DDBJ whole genome shotgun (WGS) entry which is preliminary data.</text>
</comment>
<protein>
    <recommendedName>
        <fullName evidence="6">Transport permease protein</fullName>
    </recommendedName>
</protein>
<feature type="transmembrane region" description="Helical" evidence="6">
    <location>
        <begin position="199"/>
        <end position="219"/>
    </location>
</feature>
<keyword evidence="6" id="KW-0813">Transport</keyword>